<dbReference type="Gene3D" id="3.10.450.160">
    <property type="entry name" value="inner membrane protein cigr"/>
    <property type="match status" value="1"/>
</dbReference>
<reference evidence="1 2" key="1">
    <citation type="submission" date="2019-02" db="EMBL/GenBank/DDBJ databases">
        <title>Marinobacter halodurans sp. nov., a marine bacterium isolated from sea tidal flat.</title>
        <authorList>
            <person name="Yoo Y."/>
            <person name="Lee D.W."/>
            <person name="Kim B.S."/>
            <person name="Kim J.-J."/>
        </authorList>
    </citation>
    <scope>NUCLEOTIDE SEQUENCE [LARGE SCALE GENOMIC DNA]</scope>
    <source>
        <strain evidence="1 2">YJ-S3-2</strain>
    </source>
</reference>
<dbReference type="Proteomes" id="UP000313645">
    <property type="component" value="Unassembled WGS sequence"/>
</dbReference>
<dbReference type="EMBL" id="SJDL01000011">
    <property type="protein sequence ID" value="TBW56518.1"/>
    <property type="molecule type" value="Genomic_DNA"/>
</dbReference>
<sequence length="84" mass="10444">MVEYREYRVHRDLPPGLRKKVHRGRPLPPGWHRKLHRGGYLPVAYDRYWEVHHIDRYYDRVHIEDKVYRVIRDTREIIDILNNS</sequence>
<protein>
    <recommendedName>
        <fullName evidence="3">Excinuclease ABC subunit A</fullName>
    </recommendedName>
</protein>
<evidence type="ECO:0000313" key="1">
    <source>
        <dbReference type="EMBL" id="TBW56518.1"/>
    </source>
</evidence>
<comment type="caution">
    <text evidence="1">The sequence shown here is derived from an EMBL/GenBank/DDBJ whole genome shotgun (WGS) entry which is preliminary data.</text>
</comment>
<evidence type="ECO:0008006" key="3">
    <source>
        <dbReference type="Google" id="ProtNLM"/>
    </source>
</evidence>
<keyword evidence="2" id="KW-1185">Reference proteome</keyword>
<name>A0ABY1ZNB4_9GAMM</name>
<proteinExistence type="predicted"/>
<organism evidence="1 2">
    <name type="scientific">Marinobacter halodurans</name>
    <dbReference type="NCBI Taxonomy" id="2528979"/>
    <lineage>
        <taxon>Bacteria</taxon>
        <taxon>Pseudomonadati</taxon>
        <taxon>Pseudomonadota</taxon>
        <taxon>Gammaproteobacteria</taxon>
        <taxon>Pseudomonadales</taxon>
        <taxon>Marinobacteraceae</taxon>
        <taxon>Marinobacter</taxon>
    </lineage>
</organism>
<gene>
    <name evidence="1" type="ORF">EZI54_08910</name>
</gene>
<evidence type="ECO:0000313" key="2">
    <source>
        <dbReference type="Proteomes" id="UP000313645"/>
    </source>
</evidence>
<accession>A0ABY1ZNB4</accession>